<keyword evidence="3" id="KW-1185">Reference proteome</keyword>
<evidence type="ECO:0008006" key="4">
    <source>
        <dbReference type="Google" id="ProtNLM"/>
    </source>
</evidence>
<gene>
    <name evidence="2" type="ORF">pdam_00012592</name>
</gene>
<accession>A0A3M6U1G3</accession>
<evidence type="ECO:0000256" key="1">
    <source>
        <dbReference type="SAM" id="Phobius"/>
    </source>
</evidence>
<evidence type="ECO:0000313" key="3">
    <source>
        <dbReference type="Proteomes" id="UP000275408"/>
    </source>
</evidence>
<feature type="transmembrane region" description="Helical" evidence="1">
    <location>
        <begin position="21"/>
        <end position="41"/>
    </location>
</feature>
<dbReference type="Proteomes" id="UP000275408">
    <property type="component" value="Unassembled WGS sequence"/>
</dbReference>
<dbReference type="AlphaFoldDB" id="A0A3M6U1G3"/>
<dbReference type="EMBL" id="RCHS01002437">
    <property type="protein sequence ID" value="RMX47338.1"/>
    <property type="molecule type" value="Genomic_DNA"/>
</dbReference>
<reference evidence="2 3" key="1">
    <citation type="journal article" date="2018" name="Sci. Rep.">
        <title>Comparative analysis of the Pocillopora damicornis genome highlights role of immune system in coral evolution.</title>
        <authorList>
            <person name="Cunning R."/>
            <person name="Bay R.A."/>
            <person name="Gillette P."/>
            <person name="Baker A.C."/>
            <person name="Traylor-Knowles N."/>
        </authorList>
    </citation>
    <scope>NUCLEOTIDE SEQUENCE [LARGE SCALE GENOMIC DNA]</scope>
    <source>
        <strain evidence="2">RSMAS</strain>
        <tissue evidence="2">Whole animal</tissue>
    </source>
</reference>
<name>A0A3M6U1G3_POCDA</name>
<keyword evidence="1" id="KW-0812">Transmembrane</keyword>
<protein>
    <recommendedName>
        <fullName evidence="4">Spaetzle domain-containing protein</fullName>
    </recommendedName>
</protein>
<keyword evidence="1" id="KW-1133">Transmembrane helix</keyword>
<evidence type="ECO:0000313" key="2">
    <source>
        <dbReference type="EMBL" id="RMX47338.1"/>
    </source>
</evidence>
<sequence length="197" mass="22471">MPQKVKLLVNSNLDKRGFNTTLTMEILLLLFTTLWLSPVFYCSREGAVDNVIIHEVDIKDLDLAGKGHSFEEPAKRLYPDHTRLCPAKQRYVNSKDAFKGRFSKHAFILPIAFEMISCEKSNETSQSPNGSRCLGIMDCQETKSSKYFIVRDLASRKNGGCMVQRIVKLNSVPVECSCYWPLLLGSSPRLFFNRRRT</sequence>
<dbReference type="OrthoDB" id="5985390at2759"/>
<proteinExistence type="predicted"/>
<comment type="caution">
    <text evidence="2">The sequence shown here is derived from an EMBL/GenBank/DDBJ whole genome shotgun (WGS) entry which is preliminary data.</text>
</comment>
<organism evidence="2 3">
    <name type="scientific">Pocillopora damicornis</name>
    <name type="common">Cauliflower coral</name>
    <name type="synonym">Millepora damicornis</name>
    <dbReference type="NCBI Taxonomy" id="46731"/>
    <lineage>
        <taxon>Eukaryota</taxon>
        <taxon>Metazoa</taxon>
        <taxon>Cnidaria</taxon>
        <taxon>Anthozoa</taxon>
        <taxon>Hexacorallia</taxon>
        <taxon>Scleractinia</taxon>
        <taxon>Astrocoeniina</taxon>
        <taxon>Pocilloporidae</taxon>
        <taxon>Pocillopora</taxon>
    </lineage>
</organism>
<keyword evidence="1" id="KW-0472">Membrane</keyword>